<evidence type="ECO:0000313" key="2">
    <source>
        <dbReference type="EMBL" id="RLN55430.1"/>
    </source>
</evidence>
<evidence type="ECO:0000256" key="1">
    <source>
        <dbReference type="SAM" id="MobiDB-lite"/>
    </source>
</evidence>
<protein>
    <submittedName>
        <fullName evidence="2">Uncharacterized protein</fullName>
    </submittedName>
</protein>
<evidence type="ECO:0000313" key="4">
    <source>
        <dbReference type="Proteomes" id="UP000277300"/>
    </source>
</evidence>
<dbReference type="OrthoDB" id="165689at2759"/>
<dbReference type="EMBL" id="MBDO02000432">
    <property type="protein sequence ID" value="RLN55430.1"/>
    <property type="molecule type" value="Genomic_DNA"/>
</dbReference>
<comment type="caution">
    <text evidence="2">The sequence shown here is derived from an EMBL/GenBank/DDBJ whole genome shotgun (WGS) entry which is preliminary data.</text>
</comment>
<evidence type="ECO:0000313" key="5">
    <source>
        <dbReference type="Proteomes" id="UP000284657"/>
    </source>
</evidence>
<name>A0A3F2RFA8_9STRA</name>
<dbReference type="EMBL" id="MBAD02000942">
    <property type="protein sequence ID" value="RLN60836.1"/>
    <property type="molecule type" value="Genomic_DNA"/>
</dbReference>
<evidence type="ECO:0000313" key="3">
    <source>
        <dbReference type="EMBL" id="RLN60836.1"/>
    </source>
</evidence>
<accession>A0A3F2RFA8</accession>
<dbReference type="AlphaFoldDB" id="A0A3F2RFA8"/>
<dbReference type="Proteomes" id="UP000284657">
    <property type="component" value="Unassembled WGS sequence"/>
</dbReference>
<organism evidence="2 4">
    <name type="scientific">Phytophthora kernoviae</name>
    <dbReference type="NCBI Taxonomy" id="325452"/>
    <lineage>
        <taxon>Eukaryota</taxon>
        <taxon>Sar</taxon>
        <taxon>Stramenopiles</taxon>
        <taxon>Oomycota</taxon>
        <taxon>Peronosporomycetes</taxon>
        <taxon>Peronosporales</taxon>
        <taxon>Peronosporaceae</taxon>
        <taxon>Phytophthora</taxon>
    </lineage>
</organism>
<dbReference type="Proteomes" id="UP000277300">
    <property type="component" value="Unassembled WGS sequence"/>
</dbReference>
<reference evidence="4 5" key="1">
    <citation type="submission" date="2018-07" db="EMBL/GenBank/DDBJ databases">
        <title>Genome sequencing of oomycete isolates from Chile give support for New Zealand origin for Phytophthora kernoviae and make available the first Nothophytophthora sp. genome.</title>
        <authorList>
            <person name="Studholme D.J."/>
            <person name="Sanfuentes E."/>
            <person name="Panda P."/>
            <person name="Hill R."/>
            <person name="Sambles C."/>
            <person name="Grant M."/>
            <person name="Williams N.M."/>
            <person name="Mcdougal R.L."/>
        </authorList>
    </citation>
    <scope>NUCLEOTIDE SEQUENCE [LARGE SCALE GENOMIC DNA]</scope>
    <source>
        <strain evidence="2">Chile6</strain>
        <strain evidence="3">Chile7</strain>
    </source>
</reference>
<proteinExistence type="predicted"/>
<feature type="region of interest" description="Disordered" evidence="1">
    <location>
        <begin position="69"/>
        <end position="96"/>
    </location>
</feature>
<gene>
    <name evidence="3" type="ORF">BBJ29_001884</name>
    <name evidence="2" type="ORF">BBP00_00008492</name>
</gene>
<sequence length="208" mass="24139">MPRKAFLARQQPAVTPTPELAEPYERYLYAELRHEISVRQIRLQRQGPQRVTTRAGFIATLQDWDKTHNQNQPKFEKTKIQTKPPQKPMAASGRTVRARRGCRFRLVNVLLSPDFNGRWSEMVTNEELELTKLWEDVHAAFMAQNSMLDTLHFQDALFVNVTPNVILAHTAPRLMQMWTEIVTMYRNAVTQAREALSNGDNAHSFFDF</sequence>
<feature type="compositionally biased region" description="Basic and acidic residues" evidence="1">
    <location>
        <begin position="69"/>
        <end position="79"/>
    </location>
</feature>